<evidence type="ECO:0000256" key="1">
    <source>
        <dbReference type="SAM" id="MobiDB-lite"/>
    </source>
</evidence>
<evidence type="ECO:0000313" key="2">
    <source>
        <dbReference type="EMBL" id="PUA81269.1"/>
    </source>
</evidence>
<name>A0A2R7YZE7_9ACTN</name>
<keyword evidence="3" id="KW-1185">Reference proteome</keyword>
<dbReference type="EMBL" id="PYXZ01000003">
    <property type="protein sequence ID" value="PUA81269.1"/>
    <property type="molecule type" value="Genomic_DNA"/>
</dbReference>
<reference evidence="2 3" key="1">
    <citation type="submission" date="2018-03" db="EMBL/GenBank/DDBJ databases">
        <authorList>
            <person name="Keele B.F."/>
        </authorList>
    </citation>
    <scope>NUCLEOTIDE SEQUENCE [LARGE SCALE GENOMIC DNA]</scope>
    <source>
        <strain evidence="2 3">IB-3</strain>
    </source>
</reference>
<proteinExistence type="predicted"/>
<gene>
    <name evidence="2" type="ORF">C7S10_09570</name>
</gene>
<organism evidence="2 3">
    <name type="scientific">Nocardioides currus</name>
    <dbReference type="NCBI Taxonomy" id="2133958"/>
    <lineage>
        <taxon>Bacteria</taxon>
        <taxon>Bacillati</taxon>
        <taxon>Actinomycetota</taxon>
        <taxon>Actinomycetes</taxon>
        <taxon>Propionibacteriales</taxon>
        <taxon>Nocardioidaceae</taxon>
        <taxon>Nocardioides</taxon>
    </lineage>
</organism>
<dbReference type="AlphaFoldDB" id="A0A2R7YZE7"/>
<protein>
    <submittedName>
        <fullName evidence="2">Uncharacterized protein</fullName>
    </submittedName>
</protein>
<evidence type="ECO:0000313" key="3">
    <source>
        <dbReference type="Proteomes" id="UP000244867"/>
    </source>
</evidence>
<comment type="caution">
    <text evidence="2">The sequence shown here is derived from an EMBL/GenBank/DDBJ whole genome shotgun (WGS) entry which is preliminary data.</text>
</comment>
<feature type="region of interest" description="Disordered" evidence="1">
    <location>
        <begin position="133"/>
        <end position="154"/>
    </location>
</feature>
<dbReference type="Proteomes" id="UP000244867">
    <property type="component" value="Unassembled WGS sequence"/>
</dbReference>
<accession>A0A2R7YZE7</accession>
<sequence>MTTINDPTGDQVGSGDNDIRRVTLSHTTGNVSIDISGDGYGADGYTVFLDVTPAGKGPDFAVYYETYLSEYAEIRTTTKDWEAGKRVRCRVRTGGGGADGVAAGFSFDRACLKTGGQLPARIRVNVQANDFEQVEPGDSAPGRRQWSRWVGSGR</sequence>